<gene>
    <name evidence="11" type="ORF">THRCLA_06880</name>
</gene>
<evidence type="ECO:0000259" key="10">
    <source>
        <dbReference type="Pfam" id="PF00266"/>
    </source>
</evidence>
<dbReference type="AlphaFoldDB" id="A0A1V9ZI76"/>
<dbReference type="PIRSF" id="PIRSF005572">
    <property type="entry name" value="NifS"/>
    <property type="match status" value="1"/>
</dbReference>
<evidence type="ECO:0000256" key="4">
    <source>
        <dbReference type="ARBA" id="ARBA00022679"/>
    </source>
</evidence>
<dbReference type="EC" id="2.8.1.7" evidence="3"/>
<dbReference type="InterPro" id="IPR015424">
    <property type="entry name" value="PyrdxlP-dep_Trfase"/>
</dbReference>
<comment type="similarity">
    <text evidence="2">Belongs to the class-V pyridoxal-phosphate-dependent aminotransferase family. NifS/IscS subfamily.</text>
</comment>
<dbReference type="InterPro" id="IPR015421">
    <property type="entry name" value="PyrdxlP-dep_Trfase_major"/>
</dbReference>
<dbReference type="GO" id="GO:0046872">
    <property type="term" value="F:metal ion binding"/>
    <property type="evidence" value="ECO:0007669"/>
    <property type="project" value="UniProtKB-KW"/>
</dbReference>
<proteinExistence type="inferred from homology"/>
<dbReference type="OrthoDB" id="10250117at2759"/>
<keyword evidence="11" id="KW-0032">Aminotransferase</keyword>
<evidence type="ECO:0000256" key="5">
    <source>
        <dbReference type="ARBA" id="ARBA00022723"/>
    </source>
</evidence>
<dbReference type="InterPro" id="IPR016454">
    <property type="entry name" value="Cysteine_dSase"/>
</dbReference>
<evidence type="ECO:0000256" key="7">
    <source>
        <dbReference type="ARBA" id="ARBA00023004"/>
    </source>
</evidence>
<comment type="caution">
    <text evidence="11">The sequence shown here is derived from an EMBL/GenBank/DDBJ whole genome shotgun (WGS) entry which is preliminary data.</text>
</comment>
<name>A0A1V9ZI76_9STRA</name>
<evidence type="ECO:0000313" key="12">
    <source>
        <dbReference type="Proteomes" id="UP000243217"/>
    </source>
</evidence>
<dbReference type="STRING" id="74557.A0A1V9ZI76"/>
<dbReference type="InterPro" id="IPR015422">
    <property type="entry name" value="PyrdxlP-dep_Trfase_small"/>
</dbReference>
<protein>
    <recommendedName>
        <fullName evidence="3">cysteine desulfurase</fullName>
        <ecNumber evidence="3">2.8.1.7</ecNumber>
    </recommendedName>
</protein>
<dbReference type="Pfam" id="PF00266">
    <property type="entry name" value="Aminotran_5"/>
    <property type="match status" value="1"/>
</dbReference>
<evidence type="ECO:0000256" key="2">
    <source>
        <dbReference type="ARBA" id="ARBA00006490"/>
    </source>
</evidence>
<keyword evidence="5" id="KW-0479">Metal-binding</keyword>
<accession>A0A1V9ZI76</accession>
<dbReference type="InterPro" id="IPR000192">
    <property type="entry name" value="Aminotrans_V_dom"/>
</dbReference>
<dbReference type="GO" id="GO:0051536">
    <property type="term" value="F:iron-sulfur cluster binding"/>
    <property type="evidence" value="ECO:0007669"/>
    <property type="project" value="UniProtKB-KW"/>
</dbReference>
<evidence type="ECO:0000256" key="6">
    <source>
        <dbReference type="ARBA" id="ARBA00022898"/>
    </source>
</evidence>
<evidence type="ECO:0000256" key="9">
    <source>
        <dbReference type="RuleBase" id="RU004504"/>
    </source>
</evidence>
<evidence type="ECO:0000256" key="8">
    <source>
        <dbReference type="ARBA" id="ARBA00023014"/>
    </source>
</evidence>
<organism evidence="11 12">
    <name type="scientific">Thraustotheca clavata</name>
    <dbReference type="NCBI Taxonomy" id="74557"/>
    <lineage>
        <taxon>Eukaryota</taxon>
        <taxon>Sar</taxon>
        <taxon>Stramenopiles</taxon>
        <taxon>Oomycota</taxon>
        <taxon>Saprolegniomycetes</taxon>
        <taxon>Saprolegniales</taxon>
        <taxon>Achlyaceae</taxon>
        <taxon>Thraustotheca</taxon>
    </lineage>
</organism>
<comment type="cofactor">
    <cofactor evidence="1 9">
        <name>pyridoxal 5'-phosphate</name>
        <dbReference type="ChEBI" id="CHEBI:597326"/>
    </cofactor>
</comment>
<keyword evidence="8" id="KW-0411">Iron-sulfur</keyword>
<sequence length="403" mass="43803">MIYLDYNATTPVDKQVIAALTQCLESTYGNPSSSHKLGQAAKAALETSRNQVASLLHCPSDAILFLSGGTESINYVLKGMLNSSLKQRHIITSVIEHIAVLDTCKFLQEEHGFDVTYVPVNAHGCIDINDVIAAIRPSTCLITIMHANNEVGAIQPIGEMAIAARNRHKELIAKESTTTFDPLLIHTDSSQSVGKIPVHVDALYVDFVTVAGHKLYAPKGIGALYIRPGTRTLQKFMHGAGHEKGLRAGTENIPYAVALGTACAMAQDFLENENGQNKLWSLRETLLKHLEDKLSDVDMAINGPKIENHVLPNTLSIGFRNVQAAPLLRLIEDRVAASAGSACHSNATSISAVLKAMKVDPEYAMGTLRLSVGKYTTKEELEKASEIIANAIHQQLNKRQRIK</sequence>
<dbReference type="Gene3D" id="1.10.260.50">
    <property type="match status" value="1"/>
</dbReference>
<dbReference type="Proteomes" id="UP000243217">
    <property type="component" value="Unassembled WGS sequence"/>
</dbReference>
<dbReference type="SUPFAM" id="SSF53383">
    <property type="entry name" value="PLP-dependent transferases"/>
    <property type="match status" value="1"/>
</dbReference>
<evidence type="ECO:0000256" key="3">
    <source>
        <dbReference type="ARBA" id="ARBA00012239"/>
    </source>
</evidence>
<dbReference type="Gene3D" id="3.40.640.10">
    <property type="entry name" value="Type I PLP-dependent aspartate aminotransferase-like (Major domain)"/>
    <property type="match status" value="1"/>
</dbReference>
<feature type="domain" description="Aminotransferase class V" evidence="10">
    <location>
        <begin position="2"/>
        <end position="383"/>
    </location>
</feature>
<evidence type="ECO:0000256" key="1">
    <source>
        <dbReference type="ARBA" id="ARBA00001933"/>
    </source>
</evidence>
<keyword evidence="6" id="KW-0663">Pyridoxal phosphate</keyword>
<dbReference type="PROSITE" id="PS00595">
    <property type="entry name" value="AA_TRANSFER_CLASS_5"/>
    <property type="match status" value="1"/>
</dbReference>
<keyword evidence="12" id="KW-1185">Reference proteome</keyword>
<dbReference type="GO" id="GO:0031071">
    <property type="term" value="F:cysteine desulfurase activity"/>
    <property type="evidence" value="ECO:0007669"/>
    <property type="project" value="UniProtKB-EC"/>
</dbReference>
<dbReference type="PANTHER" id="PTHR11601:SF34">
    <property type="entry name" value="CYSTEINE DESULFURASE"/>
    <property type="match status" value="1"/>
</dbReference>
<dbReference type="EMBL" id="JNBS01001892">
    <property type="protein sequence ID" value="OQR97703.1"/>
    <property type="molecule type" value="Genomic_DNA"/>
</dbReference>
<dbReference type="GO" id="GO:0008483">
    <property type="term" value="F:transaminase activity"/>
    <property type="evidence" value="ECO:0007669"/>
    <property type="project" value="UniProtKB-KW"/>
</dbReference>
<keyword evidence="7" id="KW-0408">Iron</keyword>
<dbReference type="PANTHER" id="PTHR11601">
    <property type="entry name" value="CYSTEINE DESULFURYLASE FAMILY MEMBER"/>
    <property type="match status" value="1"/>
</dbReference>
<dbReference type="InterPro" id="IPR020578">
    <property type="entry name" value="Aminotrans_V_PyrdxlP_BS"/>
</dbReference>
<evidence type="ECO:0000313" key="11">
    <source>
        <dbReference type="EMBL" id="OQR97703.1"/>
    </source>
</evidence>
<dbReference type="Gene3D" id="3.90.1150.10">
    <property type="entry name" value="Aspartate Aminotransferase, domain 1"/>
    <property type="match status" value="1"/>
</dbReference>
<reference evidence="11 12" key="1">
    <citation type="journal article" date="2014" name="Genome Biol. Evol.">
        <title>The secreted proteins of Achlya hypogyna and Thraustotheca clavata identify the ancestral oomycete secretome and reveal gene acquisitions by horizontal gene transfer.</title>
        <authorList>
            <person name="Misner I."/>
            <person name="Blouin N."/>
            <person name="Leonard G."/>
            <person name="Richards T.A."/>
            <person name="Lane C.E."/>
        </authorList>
    </citation>
    <scope>NUCLEOTIDE SEQUENCE [LARGE SCALE GENOMIC DNA]</scope>
    <source>
        <strain evidence="11 12">ATCC 34112</strain>
    </source>
</reference>
<keyword evidence="4 11" id="KW-0808">Transferase</keyword>